<evidence type="ECO:0000256" key="1">
    <source>
        <dbReference type="ARBA" id="ARBA00023015"/>
    </source>
</evidence>
<dbReference type="GO" id="GO:0003677">
    <property type="term" value="F:DNA binding"/>
    <property type="evidence" value="ECO:0007669"/>
    <property type="project" value="UniProtKB-KW"/>
</dbReference>
<dbReference type="PROSITE" id="PS00356">
    <property type="entry name" value="HTH_LACI_1"/>
    <property type="match status" value="1"/>
</dbReference>
<gene>
    <name evidence="5" type="ORF">GCM10009819_14110</name>
</gene>
<dbReference type="Pfam" id="PF00356">
    <property type="entry name" value="LacI"/>
    <property type="match status" value="1"/>
</dbReference>
<dbReference type="PANTHER" id="PTHR30146">
    <property type="entry name" value="LACI-RELATED TRANSCRIPTIONAL REPRESSOR"/>
    <property type="match status" value="1"/>
</dbReference>
<evidence type="ECO:0000313" key="5">
    <source>
        <dbReference type="EMBL" id="GAA2031387.1"/>
    </source>
</evidence>
<dbReference type="SUPFAM" id="SSF47413">
    <property type="entry name" value="lambda repressor-like DNA-binding domains"/>
    <property type="match status" value="1"/>
</dbReference>
<dbReference type="InterPro" id="IPR046335">
    <property type="entry name" value="LacI/GalR-like_sensor"/>
</dbReference>
<dbReference type="InterPro" id="IPR028082">
    <property type="entry name" value="Peripla_BP_I"/>
</dbReference>
<evidence type="ECO:0000259" key="4">
    <source>
        <dbReference type="PROSITE" id="PS50932"/>
    </source>
</evidence>
<dbReference type="PANTHER" id="PTHR30146:SF153">
    <property type="entry name" value="LACTOSE OPERON REPRESSOR"/>
    <property type="match status" value="1"/>
</dbReference>
<dbReference type="Proteomes" id="UP001501196">
    <property type="component" value="Unassembled WGS sequence"/>
</dbReference>
<keyword evidence="1" id="KW-0805">Transcription regulation</keyword>
<sequence>MGVTIAEIAELAEVSVPTVSKVLNGRPGVSAETRERVAGLLSTHGYTRRGGARQRVGLVDFVIADLSTTWAHQLIVGAELEAARAGVSLVVTSTHGRRAGNRHWIRQLAARRSDGIVLVVSELHPGAEDELRRLDTPLVLVDSDGGTDSHAPTVAATNWAGGLSATEHLVSLGHRRIGIITGPESLACSRDRLDGYRAALSRAGIPFDPELVGYGDFRRAGGLEGGRRLLALEDRPTAIFAGSDHQAHGVYLAAAEAGLRIPDDLSVVGFDDVDLCEWISPNLTTVRQPLADMAREATRLVLALGEADADPPAPRVELSTRLVVRESTAPPRP</sequence>
<evidence type="ECO:0000256" key="2">
    <source>
        <dbReference type="ARBA" id="ARBA00023125"/>
    </source>
</evidence>
<proteinExistence type="predicted"/>
<keyword evidence="6" id="KW-1185">Reference proteome</keyword>
<dbReference type="InterPro" id="IPR000843">
    <property type="entry name" value="HTH_LacI"/>
</dbReference>
<dbReference type="Gene3D" id="1.10.260.40">
    <property type="entry name" value="lambda repressor-like DNA-binding domains"/>
    <property type="match status" value="1"/>
</dbReference>
<name>A0ABN2U7H6_9MICO</name>
<dbReference type="EMBL" id="BAAAPW010000002">
    <property type="protein sequence ID" value="GAA2031387.1"/>
    <property type="molecule type" value="Genomic_DNA"/>
</dbReference>
<comment type="caution">
    <text evidence="5">The sequence shown here is derived from an EMBL/GenBank/DDBJ whole genome shotgun (WGS) entry which is preliminary data.</text>
</comment>
<dbReference type="SUPFAM" id="SSF53822">
    <property type="entry name" value="Periplasmic binding protein-like I"/>
    <property type="match status" value="1"/>
</dbReference>
<dbReference type="CDD" id="cd01392">
    <property type="entry name" value="HTH_LacI"/>
    <property type="match status" value="1"/>
</dbReference>
<keyword evidence="3" id="KW-0804">Transcription</keyword>
<dbReference type="RefSeq" id="WP_344370928.1">
    <property type="nucleotide sequence ID" value="NZ_BAAAPW010000002.1"/>
</dbReference>
<dbReference type="Pfam" id="PF13377">
    <property type="entry name" value="Peripla_BP_3"/>
    <property type="match status" value="1"/>
</dbReference>
<accession>A0ABN2U7H6</accession>
<keyword evidence="2 5" id="KW-0238">DNA-binding</keyword>
<dbReference type="Gene3D" id="3.40.50.2300">
    <property type="match status" value="2"/>
</dbReference>
<organism evidence="5 6">
    <name type="scientific">Agromyces tropicus</name>
    <dbReference type="NCBI Taxonomy" id="555371"/>
    <lineage>
        <taxon>Bacteria</taxon>
        <taxon>Bacillati</taxon>
        <taxon>Actinomycetota</taxon>
        <taxon>Actinomycetes</taxon>
        <taxon>Micrococcales</taxon>
        <taxon>Microbacteriaceae</taxon>
        <taxon>Agromyces</taxon>
    </lineage>
</organism>
<dbReference type="PROSITE" id="PS50932">
    <property type="entry name" value="HTH_LACI_2"/>
    <property type="match status" value="1"/>
</dbReference>
<feature type="domain" description="HTH lacI-type" evidence="4">
    <location>
        <begin position="3"/>
        <end position="57"/>
    </location>
</feature>
<evidence type="ECO:0000313" key="6">
    <source>
        <dbReference type="Proteomes" id="UP001501196"/>
    </source>
</evidence>
<protein>
    <submittedName>
        <fullName evidence="5">LacI family DNA-binding transcriptional regulator</fullName>
    </submittedName>
</protein>
<dbReference type="SMART" id="SM00354">
    <property type="entry name" value="HTH_LACI"/>
    <property type="match status" value="1"/>
</dbReference>
<reference evidence="5 6" key="1">
    <citation type="journal article" date="2019" name="Int. J. Syst. Evol. Microbiol.">
        <title>The Global Catalogue of Microorganisms (GCM) 10K type strain sequencing project: providing services to taxonomists for standard genome sequencing and annotation.</title>
        <authorList>
            <consortium name="The Broad Institute Genomics Platform"/>
            <consortium name="The Broad Institute Genome Sequencing Center for Infectious Disease"/>
            <person name="Wu L."/>
            <person name="Ma J."/>
        </authorList>
    </citation>
    <scope>NUCLEOTIDE SEQUENCE [LARGE SCALE GENOMIC DNA]</scope>
    <source>
        <strain evidence="5 6">JCM 15672</strain>
    </source>
</reference>
<evidence type="ECO:0000256" key="3">
    <source>
        <dbReference type="ARBA" id="ARBA00023163"/>
    </source>
</evidence>
<dbReference type="InterPro" id="IPR010982">
    <property type="entry name" value="Lambda_DNA-bd_dom_sf"/>
</dbReference>